<keyword evidence="9" id="KW-0732">Signal</keyword>
<feature type="signal peptide" evidence="9">
    <location>
        <begin position="1"/>
        <end position="29"/>
    </location>
</feature>
<evidence type="ECO:0000313" key="12">
    <source>
        <dbReference type="EMBL" id="MYN25814.1"/>
    </source>
</evidence>
<dbReference type="PROSITE" id="PS00143">
    <property type="entry name" value="INSULINASE"/>
    <property type="match status" value="1"/>
</dbReference>
<feature type="domain" description="Peptidase M16 C-terminal" evidence="11">
    <location>
        <begin position="215"/>
        <end position="391"/>
    </location>
</feature>
<keyword evidence="6" id="KW-0862">Zinc</keyword>
<evidence type="ECO:0000256" key="5">
    <source>
        <dbReference type="ARBA" id="ARBA00022801"/>
    </source>
</evidence>
<dbReference type="InterPro" id="IPR050626">
    <property type="entry name" value="Peptidase_M16"/>
</dbReference>
<keyword evidence="13" id="KW-1185">Reference proteome</keyword>
<accession>A0ABW9VW54</accession>
<comment type="similarity">
    <text evidence="2 8">Belongs to the peptidase M16 family.</text>
</comment>
<feature type="chain" id="PRO_5045774614" evidence="9">
    <location>
        <begin position="30"/>
        <end position="925"/>
    </location>
</feature>
<evidence type="ECO:0000256" key="2">
    <source>
        <dbReference type="ARBA" id="ARBA00007261"/>
    </source>
</evidence>
<comment type="cofactor">
    <cofactor evidence="1">
        <name>Zn(2+)</name>
        <dbReference type="ChEBI" id="CHEBI:29105"/>
    </cofactor>
</comment>
<dbReference type="PANTHER" id="PTHR43690">
    <property type="entry name" value="NARDILYSIN"/>
    <property type="match status" value="1"/>
</dbReference>
<evidence type="ECO:0000256" key="3">
    <source>
        <dbReference type="ARBA" id="ARBA00022670"/>
    </source>
</evidence>
<evidence type="ECO:0000256" key="9">
    <source>
        <dbReference type="SAM" id="SignalP"/>
    </source>
</evidence>
<reference evidence="12 13" key="1">
    <citation type="submission" date="2019-12" db="EMBL/GenBank/DDBJ databases">
        <title>Novel species isolated from a subtropical stream in China.</title>
        <authorList>
            <person name="Lu H."/>
        </authorList>
    </citation>
    <scope>NUCLEOTIDE SEQUENCE [LARGE SCALE GENOMIC DNA]</scope>
    <source>
        <strain evidence="12 13">CY42W</strain>
    </source>
</reference>
<dbReference type="SUPFAM" id="SSF63411">
    <property type="entry name" value="LuxS/MPP-like metallohydrolase"/>
    <property type="match status" value="4"/>
</dbReference>
<dbReference type="InterPro" id="IPR007863">
    <property type="entry name" value="Peptidase_M16_C"/>
</dbReference>
<keyword evidence="7" id="KW-0482">Metalloprotease</keyword>
<dbReference type="Pfam" id="PF00675">
    <property type="entry name" value="Peptidase_M16"/>
    <property type="match status" value="1"/>
</dbReference>
<dbReference type="Pfam" id="PF05193">
    <property type="entry name" value="Peptidase_M16_C"/>
    <property type="match status" value="2"/>
</dbReference>
<dbReference type="InterPro" id="IPR011249">
    <property type="entry name" value="Metalloenz_LuxS/M16"/>
</dbReference>
<evidence type="ECO:0000256" key="4">
    <source>
        <dbReference type="ARBA" id="ARBA00022723"/>
    </source>
</evidence>
<evidence type="ECO:0000256" key="8">
    <source>
        <dbReference type="RuleBase" id="RU004447"/>
    </source>
</evidence>
<keyword evidence="4" id="KW-0479">Metal-binding</keyword>
<dbReference type="Proteomes" id="UP000642144">
    <property type="component" value="Unassembled WGS sequence"/>
</dbReference>
<dbReference type="PANTHER" id="PTHR43690:SF17">
    <property type="entry name" value="PROTEIN YHJJ"/>
    <property type="match status" value="1"/>
</dbReference>
<keyword evidence="5" id="KW-0378">Hydrolase</keyword>
<name>A0ABW9VW54_9BURK</name>
<evidence type="ECO:0000256" key="6">
    <source>
        <dbReference type="ARBA" id="ARBA00022833"/>
    </source>
</evidence>
<evidence type="ECO:0000256" key="1">
    <source>
        <dbReference type="ARBA" id="ARBA00001947"/>
    </source>
</evidence>
<dbReference type="Gene3D" id="3.30.830.10">
    <property type="entry name" value="Metalloenzyme, LuxS/M16 peptidase-like"/>
    <property type="match status" value="4"/>
</dbReference>
<dbReference type="RefSeq" id="WP_161053907.1">
    <property type="nucleotide sequence ID" value="NZ_WWCT01000003.1"/>
</dbReference>
<dbReference type="InterPro" id="IPR001431">
    <property type="entry name" value="Pept_M16_Zn_BS"/>
</dbReference>
<evidence type="ECO:0000256" key="7">
    <source>
        <dbReference type="ARBA" id="ARBA00023049"/>
    </source>
</evidence>
<feature type="domain" description="Peptidase M16 N-terminal" evidence="10">
    <location>
        <begin position="62"/>
        <end position="207"/>
    </location>
</feature>
<sequence>MNNSRLKHVAAASLLLCGMSFVATGTAWAAAAPAAAPLPAGVVKGPSVEGITEYRLPNGLKVLLFPDASKPTVTVNVTYLVGSRHENYGETGMAHLLEHLMFKGSPKNKNIPQEFAARGMEFNGTTANDRTNYYEVFQASPENLKWALDMEADRMVHSYIARKDLDSEMTVVRNEYESGENSPFAVLLKRMQSVAYDWHSYGRSTIGNRSDIENVKIENLQGFYHTYYQPDNAVLLVAGKFDPAQTLQWITKSFGAIPKPKRALPPFWTVEPTQDGERSFIVRRKGDVQIVALGYKIPSALQQDSDALSFMSEILGDTPTGRLHKQLVESGKAAQVFSFGETGYAPGLQIIGAVVKAGQPLEPVRDALIEAVESFAKTPPTEEEMERTRRNFANSIEKSLNNPQRVGVTLSEEISLGDWRLLFQGRDKLPSITSKEVADVAARYLKRDNRVVGEFIPEDNPQRAEIPAAPGVEEAMKGFKAKENVLTSEVFDPTNDNINARTEIKTIGGLKVALLPKKNRGETVAVTLQLNWGDEKNLVNTSVVSAFTSQMLMRGTSKYSREQLADAFSKLKITGSPQRFETTGPNLDEALRLAAHVLKEPSFSPAEFEQLRQQWIVGLEASRSEPQVLASQAIEQHFNHYPQGDVRNSMSIDEQLAALKAIKLEDVIAFHRDYYGASHGELAIVGDFDKAAVSKTIADNFTGWNSKASYAPVLSTNVEKAPLHVMLNAPDKENGFYTARLNVDLNSNDADYPALELANYMFGGGGLKSRLMDRIRQKDGLSYGGGSDLRPGSLDRAGSFSVAAIAAPQNLKKLEAAIREELDRVLKDGFTEAELVNAKSGLLQMRQQNRAKDTSLAGGWARNLYLGRTFAWSKEFEAKLNAATLAQVNAAFRKAVDPAKLSVAMSGDEAKAAAPAAAPAPAAAK</sequence>
<organism evidence="12 13">
    <name type="scientific">Duganella levis</name>
    <dbReference type="NCBI Taxonomy" id="2692169"/>
    <lineage>
        <taxon>Bacteria</taxon>
        <taxon>Pseudomonadati</taxon>
        <taxon>Pseudomonadota</taxon>
        <taxon>Betaproteobacteria</taxon>
        <taxon>Burkholderiales</taxon>
        <taxon>Oxalobacteraceae</taxon>
        <taxon>Telluria group</taxon>
        <taxon>Duganella</taxon>
    </lineage>
</organism>
<keyword evidence="3" id="KW-0645">Protease</keyword>
<feature type="domain" description="Peptidase M16 C-terminal" evidence="11">
    <location>
        <begin position="662"/>
        <end position="842"/>
    </location>
</feature>
<gene>
    <name evidence="12" type="ORF">GTP69_05295</name>
</gene>
<protein>
    <submittedName>
        <fullName evidence="12">Insulinase family protein</fullName>
    </submittedName>
</protein>
<evidence type="ECO:0000259" key="10">
    <source>
        <dbReference type="Pfam" id="PF00675"/>
    </source>
</evidence>
<dbReference type="InterPro" id="IPR011765">
    <property type="entry name" value="Pept_M16_N"/>
</dbReference>
<dbReference type="EMBL" id="WWCT01000003">
    <property type="protein sequence ID" value="MYN25814.1"/>
    <property type="molecule type" value="Genomic_DNA"/>
</dbReference>
<evidence type="ECO:0000259" key="11">
    <source>
        <dbReference type="Pfam" id="PF05193"/>
    </source>
</evidence>
<proteinExistence type="inferred from homology"/>
<comment type="caution">
    <text evidence="12">The sequence shown here is derived from an EMBL/GenBank/DDBJ whole genome shotgun (WGS) entry which is preliminary data.</text>
</comment>
<evidence type="ECO:0000313" key="13">
    <source>
        <dbReference type="Proteomes" id="UP000642144"/>
    </source>
</evidence>